<dbReference type="STRING" id="1265861.BCAMP_01555"/>
<reference evidence="2 3" key="1">
    <citation type="submission" date="2012-12" db="EMBL/GenBank/DDBJ databases">
        <title>Novel taxa of Listeriaceae from agricultural environments in the United States.</title>
        <authorList>
            <person name="den Bakker H.C."/>
            <person name="Allred A."/>
            <person name="Warchocki S."/>
            <person name="Wright E.M."/>
            <person name="Burrell A."/>
            <person name="Nightingale K.K."/>
            <person name="Kephart D."/>
            <person name="Wiedmann M."/>
        </authorList>
    </citation>
    <scope>NUCLEOTIDE SEQUENCE [LARGE SCALE GENOMIC DNA]</scope>
    <source>
        <strain evidence="2 3">FSL F6-1037</strain>
    </source>
</reference>
<evidence type="ECO:0000313" key="3">
    <source>
        <dbReference type="Proteomes" id="UP000019243"/>
    </source>
</evidence>
<dbReference type="Gene3D" id="3.40.190.290">
    <property type="match status" value="1"/>
</dbReference>
<feature type="domain" description="LysR substrate-binding" evidence="1">
    <location>
        <begin position="41"/>
        <end position="245"/>
    </location>
</feature>
<name>W7D279_9LIST</name>
<evidence type="ECO:0000259" key="1">
    <source>
        <dbReference type="Pfam" id="PF03466"/>
    </source>
</evidence>
<dbReference type="SUPFAM" id="SSF53850">
    <property type="entry name" value="Periplasmic binding protein-like II"/>
    <property type="match status" value="1"/>
</dbReference>
<dbReference type="InterPro" id="IPR005119">
    <property type="entry name" value="LysR_subst-bd"/>
</dbReference>
<protein>
    <submittedName>
        <fullName evidence="2">LysR family transcriptional regulator</fullName>
    </submittedName>
</protein>
<dbReference type="EMBL" id="AODH01000004">
    <property type="protein sequence ID" value="EUJ42046.1"/>
    <property type="molecule type" value="Genomic_DNA"/>
</dbReference>
<proteinExistence type="predicted"/>
<comment type="caution">
    <text evidence="2">The sequence shown here is derived from an EMBL/GenBank/DDBJ whole genome shotgun (WGS) entry which is preliminary data.</text>
</comment>
<dbReference type="GO" id="GO:0005829">
    <property type="term" value="C:cytosol"/>
    <property type="evidence" value="ECO:0007669"/>
    <property type="project" value="TreeGrafter"/>
</dbReference>
<dbReference type="PANTHER" id="PTHR30419">
    <property type="entry name" value="HTH-TYPE TRANSCRIPTIONAL REGULATOR YBHD"/>
    <property type="match status" value="1"/>
</dbReference>
<accession>W7D279</accession>
<dbReference type="InterPro" id="IPR050950">
    <property type="entry name" value="HTH-type_LysR_regulators"/>
</dbReference>
<gene>
    <name evidence="2" type="ORF">BCAMP_01555</name>
</gene>
<dbReference type="CDD" id="cd05466">
    <property type="entry name" value="PBP2_LTTR_substrate"/>
    <property type="match status" value="1"/>
</dbReference>
<keyword evidence="3" id="KW-1185">Reference proteome</keyword>
<dbReference type="Pfam" id="PF03466">
    <property type="entry name" value="LysR_substrate"/>
    <property type="match status" value="1"/>
</dbReference>
<organism evidence="2 3">
    <name type="scientific">Brochothrix campestris FSL F6-1037</name>
    <dbReference type="NCBI Taxonomy" id="1265861"/>
    <lineage>
        <taxon>Bacteria</taxon>
        <taxon>Bacillati</taxon>
        <taxon>Bacillota</taxon>
        <taxon>Bacilli</taxon>
        <taxon>Bacillales</taxon>
        <taxon>Listeriaceae</taxon>
        <taxon>Brochothrix</taxon>
    </lineage>
</organism>
<evidence type="ECO:0000313" key="2">
    <source>
        <dbReference type="EMBL" id="EUJ42046.1"/>
    </source>
</evidence>
<dbReference type="AlphaFoldDB" id="W7D279"/>
<sequence length="257" mass="29060">MGSFVSNKRPVTESGRLLYQHAKQMINQLDYVKTEIAALEGGLMGTLAIGVATSCAKYLHEMIHAYRQHYPDVFIKMYKGDSAYLEQLLLTEEIELAFMLQPADLTNYDVIRLKQEPFVVVMPTSWHQQLATPAISLQQVNKYPLLMLGAMDGFSIHENILNFFSLKNLTPNIVLECKDIFTLLNFVVEKIGVAILPQSEIHDVFANQLQAVAIKDVTSVTKPSIITLKYATPSRRARFFMDVVAAILMEKYLEVNN</sequence>
<dbReference type="PANTHER" id="PTHR30419:SF28">
    <property type="entry name" value="HTH-TYPE TRANSCRIPTIONAL REGULATOR BSDA"/>
    <property type="match status" value="1"/>
</dbReference>
<dbReference type="GO" id="GO:0006355">
    <property type="term" value="P:regulation of DNA-templated transcription"/>
    <property type="evidence" value="ECO:0007669"/>
    <property type="project" value="TreeGrafter"/>
</dbReference>
<dbReference type="Proteomes" id="UP000019243">
    <property type="component" value="Unassembled WGS sequence"/>
</dbReference>